<dbReference type="PANTHER" id="PTHR34823">
    <property type="entry name" value="GLCNAC-BINDING PROTEIN A"/>
    <property type="match status" value="1"/>
</dbReference>
<dbReference type="GO" id="GO:0004497">
    <property type="term" value="F:monooxygenase activity"/>
    <property type="evidence" value="ECO:0007669"/>
    <property type="project" value="UniProtKB-KW"/>
</dbReference>
<dbReference type="Gene3D" id="3.30.70.2150">
    <property type="match status" value="1"/>
</dbReference>
<feature type="chain" id="PRO_5040835931" evidence="5">
    <location>
        <begin position="29"/>
        <end position="528"/>
    </location>
</feature>
<feature type="domain" description="N-acetylglucosamine binding protein A" evidence="7">
    <location>
        <begin position="233"/>
        <end position="328"/>
    </location>
</feature>
<dbReference type="Pfam" id="PF18416">
    <property type="entry name" value="GbpA_2"/>
    <property type="match status" value="1"/>
</dbReference>
<proteinExistence type="predicted"/>
<keyword evidence="8" id="KW-0560">Oxidoreductase</keyword>
<evidence type="ECO:0000256" key="2">
    <source>
        <dbReference type="ARBA" id="ARBA00022669"/>
    </source>
</evidence>
<keyword evidence="3 5" id="KW-0732">Signal</keyword>
<dbReference type="Pfam" id="PF03067">
    <property type="entry name" value="LPMO_10"/>
    <property type="match status" value="1"/>
</dbReference>
<feature type="signal peptide" evidence="5">
    <location>
        <begin position="1"/>
        <end position="28"/>
    </location>
</feature>
<dbReference type="EMBL" id="JALQCW010000002">
    <property type="protein sequence ID" value="MCK9796230.1"/>
    <property type="molecule type" value="Genomic_DNA"/>
</dbReference>
<evidence type="ECO:0000256" key="3">
    <source>
        <dbReference type="ARBA" id="ARBA00022729"/>
    </source>
</evidence>
<evidence type="ECO:0000256" key="1">
    <source>
        <dbReference type="ARBA" id="ARBA00022525"/>
    </source>
</evidence>
<evidence type="ECO:0000259" key="7">
    <source>
        <dbReference type="Pfam" id="PF18416"/>
    </source>
</evidence>
<protein>
    <submittedName>
        <fullName evidence="8">Lytic polysaccharide monooxygenase</fullName>
    </submittedName>
</protein>
<dbReference type="Gene3D" id="2.70.50.50">
    <property type="entry name" value="chitin-binding protein cbp21"/>
    <property type="match status" value="1"/>
</dbReference>
<feature type="domain" description="Chitin-binding type-4" evidence="6">
    <location>
        <begin position="32"/>
        <end position="221"/>
    </location>
</feature>
<organism evidence="8 10">
    <name type="scientific">Pseudomonas morbosilactucae</name>
    <dbReference type="NCBI Taxonomy" id="2938197"/>
    <lineage>
        <taxon>Bacteria</taxon>
        <taxon>Pseudomonadati</taxon>
        <taxon>Pseudomonadota</taxon>
        <taxon>Gammaproteobacteria</taxon>
        <taxon>Pseudomonadales</taxon>
        <taxon>Pseudomonadaceae</taxon>
        <taxon>Pseudomonas</taxon>
    </lineage>
</organism>
<gene>
    <name evidence="8" type="ORF">M1B34_00310</name>
    <name evidence="9" type="ORF">M1B35_28575</name>
</gene>
<evidence type="ECO:0000313" key="11">
    <source>
        <dbReference type="Proteomes" id="UP001155163"/>
    </source>
</evidence>
<dbReference type="InterPro" id="IPR014756">
    <property type="entry name" value="Ig_E-set"/>
</dbReference>
<dbReference type="SUPFAM" id="SSF81296">
    <property type="entry name" value="E set domains"/>
    <property type="match status" value="1"/>
</dbReference>
<evidence type="ECO:0000259" key="6">
    <source>
        <dbReference type="Pfam" id="PF03067"/>
    </source>
</evidence>
<dbReference type="InterPro" id="IPR051024">
    <property type="entry name" value="GlcNAc_Chitin_IntDeg"/>
</dbReference>
<evidence type="ECO:0000256" key="4">
    <source>
        <dbReference type="SAM" id="MobiDB-lite"/>
    </source>
</evidence>
<dbReference type="GO" id="GO:0008061">
    <property type="term" value="F:chitin binding"/>
    <property type="evidence" value="ECO:0007669"/>
    <property type="project" value="UniProtKB-KW"/>
</dbReference>
<dbReference type="RefSeq" id="WP_268263721.1">
    <property type="nucleotide sequence ID" value="NZ_JALQCW010000002.1"/>
</dbReference>
<name>A0A9X1YPH9_9PSED</name>
<keyword evidence="8" id="KW-0503">Monooxygenase</keyword>
<dbReference type="InterPro" id="IPR004302">
    <property type="entry name" value="Cellulose/chitin-bd_N"/>
</dbReference>
<feature type="compositionally biased region" description="Gly residues" evidence="4">
    <location>
        <begin position="440"/>
        <end position="457"/>
    </location>
</feature>
<accession>A0A9X1YPH9</accession>
<feature type="region of interest" description="Disordered" evidence="4">
    <location>
        <begin position="436"/>
        <end position="461"/>
    </location>
</feature>
<sequence>MITLHRARSFLKLPLAMAIGMASLAAQHASAHGYIESPKARSFMCSAGGGNQNGNCGPVAYEPQSVEYFGTPGGGREHFPSNAKACTGDFRTCGPADGTIAAGGMIGFAKLNEQSSSRWTKNTVKPGPQTFTWKYTAGHATRYWQFYLTKKDWNPNQPLTRDSFEMTPLLDEKWNGSMPAKAGQTTRHVVNIPADRSGYHVMLATWKVHDNSNTFYSVVDLNIDNAHAVESQWHAIGAVQPEPLKVGDKVMTRVFTHTEQQARQVVLDIDSAALANENVWPFELAKKVNAAKLGYQMGLLDDKDQIVPNRGQNSIFVNKGSDISNVVIAKELASQPSELSVTGVQPEYTAKNGQVDLHFNAIVKASDPKDEHMVFAKVFDTTGKTLAYEHAPIGNLTPHFSISLNDIKAGKYDLVVVSSSKKGELMQQTARFTVKAEESVGGGEKPGTGGDKPGTGGDKPVEGGQYDHVFPQGLSAYKAGTRVLQPKDGKTYKCKAHPYSGYCVQWKAGATQYEPGTGSHWGMAWDRQ</sequence>
<evidence type="ECO:0000313" key="8">
    <source>
        <dbReference type="EMBL" id="MCK9796230.1"/>
    </source>
</evidence>
<dbReference type="Proteomes" id="UP001155059">
    <property type="component" value="Unassembled WGS sequence"/>
</dbReference>
<evidence type="ECO:0000256" key="5">
    <source>
        <dbReference type="SAM" id="SignalP"/>
    </source>
</evidence>
<keyword evidence="2" id="KW-0147">Chitin-binding</keyword>
<reference evidence="10 11" key="2">
    <citation type="journal article" date="2023" name="Plant Pathol.">
        <title>Dismantling and reorganizing Pseudomonas marginalis sensu#lato.</title>
        <authorList>
            <person name="Sawada H."/>
            <person name="Fujikawa T."/>
            <person name="Satou M."/>
        </authorList>
    </citation>
    <scope>NUCLEOTIDE SEQUENCE [LARGE SCALE GENOMIC DNA]</scope>
    <source>
        <strain evidence="8 10">MAFF 302030</strain>
        <strain evidence="9 11">MAFF 302046</strain>
    </source>
</reference>
<keyword evidence="1" id="KW-0964">Secreted</keyword>
<keyword evidence="11" id="KW-1185">Reference proteome</keyword>
<evidence type="ECO:0000313" key="10">
    <source>
        <dbReference type="Proteomes" id="UP001155059"/>
    </source>
</evidence>
<dbReference type="Gene3D" id="2.60.40.2550">
    <property type="match status" value="1"/>
</dbReference>
<evidence type="ECO:0000313" key="9">
    <source>
        <dbReference type="EMBL" id="MCK9817982.1"/>
    </source>
</evidence>
<dbReference type="PANTHER" id="PTHR34823:SF1">
    <property type="entry name" value="CHITIN-BINDING TYPE-4 DOMAIN-CONTAINING PROTEIN"/>
    <property type="match status" value="1"/>
</dbReference>
<reference evidence="10 11" key="1">
    <citation type="journal article" date="2022" name="Int. J. Syst. Evol. Microbiol.">
        <title>Pseudomonas aegrilactucae sp. nov. and Pseudomonas morbosilactucae sp. nov., pathogens causing bacterial rot of lettuce in Japan.</title>
        <authorList>
            <person name="Sawada H."/>
            <person name="Fujikawa T."/>
            <person name="Satou M."/>
        </authorList>
    </citation>
    <scope>NUCLEOTIDE SEQUENCE [LARGE SCALE GENOMIC DNA]</scope>
    <source>
        <strain evidence="8 10">MAFF 302030</strain>
        <strain evidence="9 11">MAFF 302046</strain>
    </source>
</reference>
<comment type="caution">
    <text evidence="8">The sequence shown here is derived from an EMBL/GenBank/DDBJ whole genome shotgun (WGS) entry which is preliminary data.</text>
</comment>
<dbReference type="EMBL" id="JALQCX010000066">
    <property type="protein sequence ID" value="MCK9817982.1"/>
    <property type="molecule type" value="Genomic_DNA"/>
</dbReference>
<dbReference type="InterPro" id="IPR041029">
    <property type="entry name" value="GbpA_2"/>
</dbReference>
<dbReference type="AlphaFoldDB" id="A0A9X1YPH9"/>
<dbReference type="Proteomes" id="UP001155163">
    <property type="component" value="Unassembled WGS sequence"/>
</dbReference>
<dbReference type="CDD" id="cd21177">
    <property type="entry name" value="LPMO_AA10"/>
    <property type="match status" value="1"/>
</dbReference>